<sequence>MKATFFTKKEFSSIVLVEEGSASAKKFQGIMAQDSQSINGTSFTGVLRNPT</sequence>
<organism evidence="1 2">
    <name type="scientific">Paenibacillus cookii</name>
    <dbReference type="NCBI Taxonomy" id="157839"/>
    <lineage>
        <taxon>Bacteria</taxon>
        <taxon>Bacillati</taxon>
        <taxon>Bacillota</taxon>
        <taxon>Bacilli</taxon>
        <taxon>Bacillales</taxon>
        <taxon>Paenibacillaceae</taxon>
        <taxon>Paenibacillus</taxon>
    </lineage>
</organism>
<reference evidence="1 2" key="1">
    <citation type="submission" date="2021-03" db="EMBL/GenBank/DDBJ databases">
        <title>Antimicrobial resistance genes in bacteria isolated from Japanese honey, and their potential for conferring macrolide and lincosamide resistance in the American foulbrood pathogen Paenibacillus larvae.</title>
        <authorList>
            <person name="Okamoto M."/>
            <person name="Kumagai M."/>
            <person name="Kanamori H."/>
            <person name="Takamatsu D."/>
        </authorList>
    </citation>
    <scope>NUCLEOTIDE SEQUENCE [LARGE SCALE GENOMIC DNA]</scope>
    <source>
        <strain evidence="1 2">J21TS3</strain>
    </source>
</reference>
<keyword evidence="2" id="KW-1185">Reference proteome</keyword>
<gene>
    <name evidence="1" type="ORF">J21TS3_48370</name>
</gene>
<protein>
    <submittedName>
        <fullName evidence="1">Uncharacterized protein</fullName>
    </submittedName>
</protein>
<dbReference type="Proteomes" id="UP000680638">
    <property type="component" value="Unassembled WGS sequence"/>
</dbReference>
<comment type="caution">
    <text evidence="1">The sequence shown here is derived from an EMBL/GenBank/DDBJ whole genome shotgun (WGS) entry which is preliminary data.</text>
</comment>
<proteinExistence type="predicted"/>
<accession>A0ABQ4M3D9</accession>
<evidence type="ECO:0000313" key="1">
    <source>
        <dbReference type="EMBL" id="GIO70016.1"/>
    </source>
</evidence>
<dbReference type="EMBL" id="BORW01000043">
    <property type="protein sequence ID" value="GIO70016.1"/>
    <property type="molecule type" value="Genomic_DNA"/>
</dbReference>
<evidence type="ECO:0000313" key="2">
    <source>
        <dbReference type="Proteomes" id="UP000680638"/>
    </source>
</evidence>
<name>A0ABQ4M3D9_9BACL</name>